<keyword evidence="1" id="KW-0472">Membrane</keyword>
<feature type="transmembrane region" description="Helical" evidence="1">
    <location>
        <begin position="174"/>
        <end position="193"/>
    </location>
</feature>
<keyword evidence="1" id="KW-0812">Transmembrane</keyword>
<dbReference type="AlphaFoldDB" id="A0A6C0AUL2"/>
<name>A0A6C0AUL2_9ZZZZ</name>
<feature type="transmembrane region" description="Helical" evidence="1">
    <location>
        <begin position="47"/>
        <end position="70"/>
    </location>
</feature>
<feature type="transmembrane region" description="Helical" evidence="1">
    <location>
        <begin position="205"/>
        <end position="224"/>
    </location>
</feature>
<feature type="transmembrane region" description="Helical" evidence="1">
    <location>
        <begin position="256"/>
        <end position="286"/>
    </location>
</feature>
<feature type="transmembrane region" description="Helical" evidence="1">
    <location>
        <begin position="113"/>
        <end position="131"/>
    </location>
</feature>
<keyword evidence="1" id="KW-1133">Transmembrane helix</keyword>
<feature type="transmembrane region" description="Helical" evidence="1">
    <location>
        <begin position="403"/>
        <end position="423"/>
    </location>
</feature>
<dbReference type="Gene3D" id="2.60.120.200">
    <property type="match status" value="1"/>
</dbReference>
<protein>
    <submittedName>
        <fullName evidence="2">Uncharacterized protein</fullName>
    </submittedName>
</protein>
<organism evidence="2">
    <name type="scientific">viral metagenome</name>
    <dbReference type="NCBI Taxonomy" id="1070528"/>
    <lineage>
        <taxon>unclassified sequences</taxon>
        <taxon>metagenomes</taxon>
        <taxon>organismal metagenomes</taxon>
    </lineage>
</organism>
<evidence type="ECO:0000313" key="2">
    <source>
        <dbReference type="EMBL" id="QHS83153.1"/>
    </source>
</evidence>
<feature type="transmembrane region" description="Helical" evidence="1">
    <location>
        <begin position="462"/>
        <end position="482"/>
    </location>
</feature>
<feature type="transmembrane region" description="Helical" evidence="1">
    <location>
        <begin position="375"/>
        <end position="391"/>
    </location>
</feature>
<feature type="transmembrane region" description="Helical" evidence="1">
    <location>
        <begin position="298"/>
        <end position="318"/>
    </location>
</feature>
<sequence length="687" mass="75675">MATNESTSDKYTKDASDGFLSSISNFISMPFKLFENIPSAADVRDPLVFIVLKYIFIFASIVALVIFLVITNENRSYTKENVPLHMGTFLVLLLLNLGLIFTNSPSTSLLYNSYVVGFAVLFLALCIYFFSTNNQMGSEIFSYISGFGLFIVIVCALAILFYFSSKYLQRLDGFPGFIVQFIFYIPCLLIKLIEFLKKQLNETTSTVFFLYVFLILAIIIYVYLPQITQFFLLGGARVVGAQEDTFNGFQMMLTAIASFFLIGLAGINSMFAGIAIFFSMIGTYFVGLQEKSFNGFNLLITAIVSFFVSAAANAAGFFSDMGLSIAAGLSGIAIFSALIIPYLAGVMADGFNGFNLLMSLVGGVLLAGVASMGSFFTAIAMLAILAVGYFAGIKEDAFNGFNILLPVILAFILAGLAGAGSFFTGLGSSANAGVSGLAGGEESSNSTGTGGGIFETIKKFGVLQYALILLIAFVLVLAYFFFPYISQYFSTRNAVVLLPRTTDIDKETVVAGSEEWMQRDTAGKRQYNQNFSLSCWIFLNSQPTNYSSYAEETTILEFAEGAPKVTYEYAKNDNDENDKLNIYFTNHEEYYNESITLPIKKQKWNNLVFNYNSQYADVFLNGKLERTLNLANKPPQFDNSQFLVVGANKGLDGAVSNITYYPYPLTKTEVVSMYNIYSIRNPPDYIQ</sequence>
<feature type="transmembrane region" description="Helical" evidence="1">
    <location>
        <begin position="143"/>
        <end position="162"/>
    </location>
</feature>
<dbReference type="Pfam" id="PF13385">
    <property type="entry name" value="Laminin_G_3"/>
    <property type="match status" value="1"/>
</dbReference>
<dbReference type="InterPro" id="IPR013320">
    <property type="entry name" value="ConA-like_dom_sf"/>
</dbReference>
<dbReference type="SUPFAM" id="SSF49899">
    <property type="entry name" value="Concanavalin A-like lectins/glucanases"/>
    <property type="match status" value="1"/>
</dbReference>
<evidence type="ECO:0000256" key="1">
    <source>
        <dbReference type="SAM" id="Phobius"/>
    </source>
</evidence>
<feature type="transmembrane region" description="Helical" evidence="1">
    <location>
        <begin position="351"/>
        <end position="369"/>
    </location>
</feature>
<dbReference type="EMBL" id="MN738749">
    <property type="protein sequence ID" value="QHS83153.1"/>
    <property type="molecule type" value="Genomic_DNA"/>
</dbReference>
<feature type="transmembrane region" description="Helical" evidence="1">
    <location>
        <begin position="324"/>
        <end position="344"/>
    </location>
</feature>
<proteinExistence type="predicted"/>
<feature type="transmembrane region" description="Helical" evidence="1">
    <location>
        <begin position="82"/>
        <end position="101"/>
    </location>
</feature>
<accession>A0A6C0AUL2</accession>
<reference evidence="2" key="1">
    <citation type="journal article" date="2020" name="Nature">
        <title>Giant virus diversity and host interactions through global metagenomics.</title>
        <authorList>
            <person name="Schulz F."/>
            <person name="Roux S."/>
            <person name="Paez-Espino D."/>
            <person name="Jungbluth S."/>
            <person name="Walsh D.A."/>
            <person name="Denef V.J."/>
            <person name="McMahon K.D."/>
            <person name="Konstantinidis K.T."/>
            <person name="Eloe-Fadrosh E.A."/>
            <person name="Kyrpides N.C."/>
            <person name="Woyke T."/>
        </authorList>
    </citation>
    <scope>NUCLEOTIDE SEQUENCE</scope>
    <source>
        <strain evidence="2">GVMAG-S-ERX555943-30</strain>
    </source>
</reference>